<sequence length="421" mass="48808">MSSWLPVHYKEHYSRSLRHRLVKVNRKAVWVCLAISIITALHSLLRYTRPEYAHLTSVANITAHFQWTNGTTHNESATMLSEYEIGSNGTRRANAVLLMLARNSELDDAITSVKELEQRFNKRFNYPWVFLNEVPFTDEFKESMSSVVSGPISFGVIPPEHWYQPDWIDEEKAADSRAQMVADNVVYGGKCVMALALNYALTIVSVFPKAVSPTATCADSTPVHPLVQRYKWYWRVEPNVHFHCDTDYDPFLFMEENDKLYGFTISLYEWPKTVATLWDAVKEFIDANPQYVPANNSMNYLSNDGGATYNMCHFWSNFEIANMDLWRGEAYSKFFEYLESKGGFYYERWGDAPVHSIGAGLFARKDQIHFFDDIGYQHDPFQHCPRDAGVRRDRNCTCNPFHSFDYWPSSCLTKWEQVLRS</sequence>
<organism evidence="5 6">
    <name type="scientific">Pycnoporus cinnabarinus</name>
    <name type="common">Cinnabar-red polypore</name>
    <name type="synonym">Trametes cinnabarina</name>
    <dbReference type="NCBI Taxonomy" id="5643"/>
    <lineage>
        <taxon>Eukaryota</taxon>
        <taxon>Fungi</taxon>
        <taxon>Dikarya</taxon>
        <taxon>Basidiomycota</taxon>
        <taxon>Agaricomycotina</taxon>
        <taxon>Agaricomycetes</taxon>
        <taxon>Polyporales</taxon>
        <taxon>Polyporaceae</taxon>
        <taxon>Trametes</taxon>
    </lineage>
</organism>
<evidence type="ECO:0000256" key="3">
    <source>
        <dbReference type="PIRSR" id="PIRSR018153-1"/>
    </source>
</evidence>
<comment type="similarity">
    <text evidence="1">Belongs to the glycosyltransferase 15 family.</text>
</comment>
<dbReference type="InterPro" id="IPR029044">
    <property type="entry name" value="Nucleotide-diphossugar_trans"/>
</dbReference>
<dbReference type="OrthoDB" id="439943at2759"/>
<evidence type="ECO:0000256" key="1">
    <source>
        <dbReference type="ARBA" id="ARBA00007677"/>
    </source>
</evidence>
<feature type="transmembrane region" description="Helical" evidence="4">
    <location>
        <begin position="28"/>
        <end position="45"/>
    </location>
</feature>
<evidence type="ECO:0000256" key="2">
    <source>
        <dbReference type="ARBA" id="ARBA00022679"/>
    </source>
</evidence>
<feature type="active site" description="Nucleophile" evidence="3">
    <location>
        <position position="319"/>
    </location>
</feature>
<dbReference type="AlphaFoldDB" id="A0A060SBZ7"/>
<name>A0A060SBZ7_PYCCI</name>
<dbReference type="EMBL" id="CCBP010000109">
    <property type="protein sequence ID" value="CDO72037.1"/>
    <property type="molecule type" value="Genomic_DNA"/>
</dbReference>
<gene>
    <name evidence="5" type="ORF">BN946_scf184943.g72</name>
</gene>
<dbReference type="HOGENOM" id="CLU_024327_4_4_1"/>
<dbReference type="STRING" id="5643.A0A060SBZ7"/>
<evidence type="ECO:0000313" key="5">
    <source>
        <dbReference type="EMBL" id="CDO72037.1"/>
    </source>
</evidence>
<proteinExistence type="inferred from homology"/>
<dbReference type="PANTHER" id="PTHR31121">
    <property type="entry name" value="ALPHA-1,2 MANNOSYLTRANSFERASE KTR1"/>
    <property type="match status" value="1"/>
</dbReference>
<dbReference type="GO" id="GO:0000032">
    <property type="term" value="P:cell wall mannoprotein biosynthetic process"/>
    <property type="evidence" value="ECO:0007669"/>
    <property type="project" value="TreeGrafter"/>
</dbReference>
<dbReference type="Gene3D" id="3.90.550.10">
    <property type="entry name" value="Spore Coat Polysaccharide Biosynthesis Protein SpsA, Chain A"/>
    <property type="match status" value="1"/>
</dbReference>
<protein>
    <recommendedName>
        <fullName evidence="7">Glycosyltransferase Family 15 protein</fullName>
    </recommendedName>
</protein>
<keyword evidence="6" id="KW-1185">Reference proteome</keyword>
<dbReference type="Pfam" id="PF01793">
    <property type="entry name" value="Glyco_transf_15"/>
    <property type="match status" value="2"/>
</dbReference>
<dbReference type="SUPFAM" id="SSF53448">
    <property type="entry name" value="Nucleotide-diphospho-sugar transferases"/>
    <property type="match status" value="1"/>
</dbReference>
<dbReference type="InterPro" id="IPR002685">
    <property type="entry name" value="Glyco_trans_15"/>
</dbReference>
<dbReference type="GO" id="GO:0005794">
    <property type="term" value="C:Golgi apparatus"/>
    <property type="evidence" value="ECO:0007669"/>
    <property type="project" value="TreeGrafter"/>
</dbReference>
<keyword evidence="2" id="KW-0808">Transferase</keyword>
<comment type="caution">
    <text evidence="5">The sequence shown here is derived from an EMBL/GenBank/DDBJ whole genome shotgun (WGS) entry which is preliminary data.</text>
</comment>
<reference evidence="5" key="1">
    <citation type="submission" date="2014-01" db="EMBL/GenBank/DDBJ databases">
        <title>The genome of the white-rot fungus Pycnoporus cinnabarinus: a basidiomycete model with a versatile arsenal for lignocellulosic biomass breakdown.</title>
        <authorList>
            <person name="Levasseur A."/>
            <person name="Lomascolo A."/>
            <person name="Ruiz-Duenas F.J."/>
            <person name="Uzan E."/>
            <person name="Piumi F."/>
            <person name="Kues U."/>
            <person name="Ram A.F.J."/>
            <person name="Murat C."/>
            <person name="Haon M."/>
            <person name="Benoit I."/>
            <person name="Arfi Y."/>
            <person name="Chevret D."/>
            <person name="Drula E."/>
            <person name="Kwon M.J."/>
            <person name="Gouret P."/>
            <person name="Lesage-Meessen L."/>
            <person name="Lombard V."/>
            <person name="Mariette J."/>
            <person name="Noirot C."/>
            <person name="Park J."/>
            <person name="Patyshakuliyeva A."/>
            <person name="Wieneger R.A.B."/>
            <person name="Wosten H.A.B."/>
            <person name="Martin F."/>
            <person name="Coutinho P.M."/>
            <person name="de Vries R."/>
            <person name="Martinez A.T."/>
            <person name="Klopp C."/>
            <person name="Pontarotti P."/>
            <person name="Henrissat B."/>
            <person name="Record E."/>
        </authorList>
    </citation>
    <scope>NUCLEOTIDE SEQUENCE [LARGE SCALE GENOMIC DNA]</scope>
    <source>
        <strain evidence="5">BRFM137</strain>
    </source>
</reference>
<keyword evidence="4" id="KW-1133">Transmembrane helix</keyword>
<keyword evidence="4" id="KW-0472">Membrane</keyword>
<dbReference type="OMA" id="THETWVN"/>
<dbReference type="GO" id="GO:0016020">
    <property type="term" value="C:membrane"/>
    <property type="evidence" value="ECO:0007669"/>
    <property type="project" value="InterPro"/>
</dbReference>
<dbReference type="GO" id="GO:0006487">
    <property type="term" value="P:protein N-linked glycosylation"/>
    <property type="evidence" value="ECO:0007669"/>
    <property type="project" value="TreeGrafter"/>
</dbReference>
<accession>A0A060SBZ7</accession>
<evidence type="ECO:0000313" key="6">
    <source>
        <dbReference type="Proteomes" id="UP000029665"/>
    </source>
</evidence>
<dbReference type="GO" id="GO:0000026">
    <property type="term" value="F:alpha-1,2-mannosyltransferase activity"/>
    <property type="evidence" value="ECO:0007669"/>
    <property type="project" value="TreeGrafter"/>
</dbReference>
<evidence type="ECO:0000256" key="4">
    <source>
        <dbReference type="SAM" id="Phobius"/>
    </source>
</evidence>
<dbReference type="PIRSF" id="PIRSF018153">
    <property type="entry name" value="Glyco_trans_15"/>
    <property type="match status" value="1"/>
</dbReference>
<dbReference type="Proteomes" id="UP000029665">
    <property type="component" value="Unassembled WGS sequence"/>
</dbReference>
<evidence type="ECO:0008006" key="7">
    <source>
        <dbReference type="Google" id="ProtNLM"/>
    </source>
</evidence>
<keyword evidence="4" id="KW-0812">Transmembrane</keyword>
<dbReference type="PANTHER" id="PTHR31121:SF6">
    <property type="entry name" value="ALPHA-1,2 MANNOSYLTRANSFERASE KTR1"/>
    <property type="match status" value="1"/>
</dbReference>